<evidence type="ECO:0000256" key="1">
    <source>
        <dbReference type="SAM" id="SignalP"/>
    </source>
</evidence>
<dbReference type="EMBL" id="BAABJI010000001">
    <property type="protein sequence ID" value="GAA4910006.1"/>
    <property type="molecule type" value="Genomic_DNA"/>
</dbReference>
<organism evidence="2 3">
    <name type="scientific">Mucilaginibacter defluvii</name>
    <dbReference type="NCBI Taxonomy" id="1196019"/>
    <lineage>
        <taxon>Bacteria</taxon>
        <taxon>Pseudomonadati</taxon>
        <taxon>Bacteroidota</taxon>
        <taxon>Sphingobacteriia</taxon>
        <taxon>Sphingobacteriales</taxon>
        <taxon>Sphingobacteriaceae</taxon>
        <taxon>Mucilaginibacter</taxon>
    </lineage>
</organism>
<evidence type="ECO:0008006" key="4">
    <source>
        <dbReference type="Google" id="ProtNLM"/>
    </source>
</evidence>
<sequence length="221" mass="25113">MLLAGALFCLASLIPPKAQAQIPIVDLIKGAIKKVIVAIDINVQRLQNKTIALQNAAQQVENTLHLNSLNGINDWLNKEKDLYKGYYEELSRVRKLIAGYQAIRSIIGQQAQIVSEYRRASALFKSDRHFRPEELRYMDNIYSGILEESMRNLDGLVVTISDLASQMNDSDRITRIAETARAMQTNLDHLRRFNQQNAQLSLARSLDGRDRAGVKKMYNIR</sequence>
<name>A0ABP9FR96_9SPHI</name>
<protein>
    <recommendedName>
        <fullName evidence="4">Conjugal transfer protein TraI</fullName>
    </recommendedName>
</protein>
<keyword evidence="1" id="KW-0732">Signal</keyword>
<accession>A0ABP9FR96</accession>
<evidence type="ECO:0000313" key="3">
    <source>
        <dbReference type="Proteomes" id="UP001501436"/>
    </source>
</evidence>
<reference evidence="3" key="1">
    <citation type="journal article" date="2019" name="Int. J. Syst. Evol. Microbiol.">
        <title>The Global Catalogue of Microorganisms (GCM) 10K type strain sequencing project: providing services to taxonomists for standard genome sequencing and annotation.</title>
        <authorList>
            <consortium name="The Broad Institute Genomics Platform"/>
            <consortium name="The Broad Institute Genome Sequencing Center for Infectious Disease"/>
            <person name="Wu L."/>
            <person name="Ma J."/>
        </authorList>
    </citation>
    <scope>NUCLEOTIDE SEQUENCE [LARGE SCALE GENOMIC DNA]</scope>
    <source>
        <strain evidence="3">JCM 18283</strain>
    </source>
</reference>
<dbReference type="Proteomes" id="UP001501436">
    <property type="component" value="Unassembled WGS sequence"/>
</dbReference>
<comment type="caution">
    <text evidence="2">The sequence shown here is derived from an EMBL/GenBank/DDBJ whole genome shotgun (WGS) entry which is preliminary data.</text>
</comment>
<evidence type="ECO:0000313" key="2">
    <source>
        <dbReference type="EMBL" id="GAA4910006.1"/>
    </source>
</evidence>
<proteinExistence type="predicted"/>
<feature type="signal peptide" evidence="1">
    <location>
        <begin position="1"/>
        <end position="20"/>
    </location>
</feature>
<feature type="chain" id="PRO_5047202304" description="Conjugal transfer protein TraI" evidence="1">
    <location>
        <begin position="21"/>
        <end position="221"/>
    </location>
</feature>
<gene>
    <name evidence="2" type="ORF">GCM10023313_11430</name>
</gene>
<keyword evidence="3" id="KW-1185">Reference proteome</keyword>